<feature type="non-terminal residue" evidence="1">
    <location>
        <position position="1"/>
    </location>
</feature>
<keyword evidence="2" id="KW-1185">Reference proteome</keyword>
<proteinExistence type="predicted"/>
<organism evidence="1 2">
    <name type="scientific">Mucuna pruriens</name>
    <name type="common">Velvet bean</name>
    <name type="synonym">Dolichos pruriens</name>
    <dbReference type="NCBI Taxonomy" id="157652"/>
    <lineage>
        <taxon>Eukaryota</taxon>
        <taxon>Viridiplantae</taxon>
        <taxon>Streptophyta</taxon>
        <taxon>Embryophyta</taxon>
        <taxon>Tracheophyta</taxon>
        <taxon>Spermatophyta</taxon>
        <taxon>Magnoliopsida</taxon>
        <taxon>eudicotyledons</taxon>
        <taxon>Gunneridae</taxon>
        <taxon>Pentapetalae</taxon>
        <taxon>rosids</taxon>
        <taxon>fabids</taxon>
        <taxon>Fabales</taxon>
        <taxon>Fabaceae</taxon>
        <taxon>Papilionoideae</taxon>
        <taxon>50 kb inversion clade</taxon>
        <taxon>NPAAA clade</taxon>
        <taxon>indigoferoid/millettioid clade</taxon>
        <taxon>Phaseoleae</taxon>
        <taxon>Mucuna</taxon>
    </lineage>
</organism>
<sequence>MWLLQSIEKLKTQWKLKSCNTLLRHMRSFKNKNFRHGPTIKEKTKVFEKGINPTPIRITKIKNLARLVNPLKEGEKTKHRSKVATPKIARSGRSNSNFEIVMLLATTSNAASNDT</sequence>
<accession>A0A371EMN8</accession>
<evidence type="ECO:0000313" key="2">
    <source>
        <dbReference type="Proteomes" id="UP000257109"/>
    </source>
</evidence>
<dbReference type="AlphaFoldDB" id="A0A371EMN8"/>
<gene>
    <name evidence="1" type="ORF">CR513_53921</name>
</gene>
<reference evidence="1" key="1">
    <citation type="submission" date="2018-05" db="EMBL/GenBank/DDBJ databases">
        <title>Draft genome of Mucuna pruriens seed.</title>
        <authorList>
            <person name="Nnadi N.E."/>
            <person name="Vos R."/>
            <person name="Hasami M.H."/>
            <person name="Devisetty U.K."/>
            <person name="Aguiy J.C."/>
        </authorList>
    </citation>
    <scope>NUCLEOTIDE SEQUENCE [LARGE SCALE GENOMIC DNA]</scope>
    <source>
        <strain evidence="1">JCA_2017</strain>
    </source>
</reference>
<dbReference type="EMBL" id="QJKJ01013092">
    <property type="protein sequence ID" value="RDX67234.1"/>
    <property type="molecule type" value="Genomic_DNA"/>
</dbReference>
<evidence type="ECO:0000313" key="1">
    <source>
        <dbReference type="EMBL" id="RDX67234.1"/>
    </source>
</evidence>
<name>A0A371EMN8_MUCPR</name>
<protein>
    <submittedName>
        <fullName evidence="1">Uncharacterized protein</fullName>
    </submittedName>
</protein>
<dbReference type="Proteomes" id="UP000257109">
    <property type="component" value="Unassembled WGS sequence"/>
</dbReference>
<comment type="caution">
    <text evidence="1">The sequence shown here is derived from an EMBL/GenBank/DDBJ whole genome shotgun (WGS) entry which is preliminary data.</text>
</comment>